<proteinExistence type="predicted"/>
<reference evidence="2" key="1">
    <citation type="journal article" date="2021" name="PeerJ">
        <title>Extensive microbial diversity within the chicken gut microbiome revealed by metagenomics and culture.</title>
        <authorList>
            <person name="Gilroy R."/>
            <person name="Ravi A."/>
            <person name="Getino M."/>
            <person name="Pursley I."/>
            <person name="Horton D.L."/>
            <person name="Alikhan N.F."/>
            <person name="Baker D."/>
            <person name="Gharbi K."/>
            <person name="Hall N."/>
            <person name="Watson M."/>
            <person name="Adriaenssens E.M."/>
            <person name="Foster-Nyarko E."/>
            <person name="Jarju S."/>
            <person name="Secka A."/>
            <person name="Antonio M."/>
            <person name="Oren A."/>
            <person name="Chaudhuri R.R."/>
            <person name="La Ragione R."/>
            <person name="Hildebrand F."/>
            <person name="Pallen M.J."/>
        </authorList>
    </citation>
    <scope>NUCLEOTIDE SEQUENCE</scope>
    <source>
        <strain evidence="2">CHK179-7159</strain>
    </source>
</reference>
<feature type="region of interest" description="Disordered" evidence="1">
    <location>
        <begin position="21"/>
        <end position="47"/>
    </location>
</feature>
<reference evidence="2" key="2">
    <citation type="submission" date="2021-04" db="EMBL/GenBank/DDBJ databases">
        <authorList>
            <person name="Gilroy R."/>
        </authorList>
    </citation>
    <scope>NUCLEOTIDE SEQUENCE</scope>
    <source>
        <strain evidence="2">CHK179-7159</strain>
    </source>
</reference>
<organism evidence="2 3">
    <name type="scientific">Candidatus Eisenbergiella merdipullorum</name>
    <dbReference type="NCBI Taxonomy" id="2838553"/>
    <lineage>
        <taxon>Bacteria</taxon>
        <taxon>Bacillati</taxon>
        <taxon>Bacillota</taxon>
        <taxon>Clostridia</taxon>
        <taxon>Lachnospirales</taxon>
        <taxon>Lachnospiraceae</taxon>
        <taxon>Eisenbergiella</taxon>
    </lineage>
</organism>
<protein>
    <submittedName>
        <fullName evidence="2">Uncharacterized protein</fullName>
    </submittedName>
</protein>
<dbReference type="Proteomes" id="UP000886858">
    <property type="component" value="Unassembled WGS sequence"/>
</dbReference>
<sequence length="120" mass="13414">MCRALDEWYADGVNEGKAIGEKIGEKRGEKRGERRGERKGEKRGEKRGIYKGLSSALLRILEKKGRVPEECQTYISSQKDTEKLNRLLDLALSSETVADFEKKAGILVSTDLDLGKNGEN</sequence>
<accession>A0A9D2L0R4</accession>
<evidence type="ECO:0000313" key="2">
    <source>
        <dbReference type="EMBL" id="HJA92670.1"/>
    </source>
</evidence>
<dbReference type="AlphaFoldDB" id="A0A9D2L0R4"/>
<dbReference type="EMBL" id="DWYY01000063">
    <property type="protein sequence ID" value="HJA92670.1"/>
    <property type="molecule type" value="Genomic_DNA"/>
</dbReference>
<gene>
    <name evidence="2" type="ORF">H9717_06085</name>
</gene>
<comment type="caution">
    <text evidence="2">The sequence shown here is derived from an EMBL/GenBank/DDBJ whole genome shotgun (WGS) entry which is preliminary data.</text>
</comment>
<name>A0A9D2L0R4_9FIRM</name>
<evidence type="ECO:0000313" key="3">
    <source>
        <dbReference type="Proteomes" id="UP000886858"/>
    </source>
</evidence>
<evidence type="ECO:0000256" key="1">
    <source>
        <dbReference type="SAM" id="MobiDB-lite"/>
    </source>
</evidence>